<evidence type="ECO:0000313" key="3">
    <source>
        <dbReference type="Proteomes" id="UP000823900"/>
    </source>
</evidence>
<dbReference type="Gene3D" id="3.40.50.300">
    <property type="entry name" value="P-loop containing nucleotide triphosphate hydrolases"/>
    <property type="match status" value="1"/>
</dbReference>
<comment type="caution">
    <text evidence="2">The sequence shown here is derived from an EMBL/GenBank/DDBJ whole genome shotgun (WGS) entry which is preliminary data.</text>
</comment>
<dbReference type="PANTHER" id="PTHR34825">
    <property type="entry name" value="CONSERVED PROTEIN, WITH A WEAK D-GALACTARATE DEHYDRATASE/ALTRONATE HYDROLASE DOMAIN"/>
    <property type="match status" value="1"/>
</dbReference>
<dbReference type="PANTHER" id="PTHR34825:SF1">
    <property type="entry name" value="AAA-ATPASE-LIKE DOMAIN-CONTAINING PROTEIN"/>
    <property type="match status" value="1"/>
</dbReference>
<dbReference type="SUPFAM" id="SSF52540">
    <property type="entry name" value="P-loop containing nucleoside triphosphate hydrolases"/>
    <property type="match status" value="1"/>
</dbReference>
<dbReference type="EMBL" id="DWZA01000041">
    <property type="protein sequence ID" value="HJA70866.1"/>
    <property type="molecule type" value="Genomic_DNA"/>
</dbReference>
<accession>A0A9D2HGD1</accession>
<gene>
    <name evidence="2" type="ORF">IAA07_04700</name>
</gene>
<dbReference type="AlphaFoldDB" id="A0A9D2HGD1"/>
<reference evidence="2" key="1">
    <citation type="journal article" date="2021" name="PeerJ">
        <title>Extensive microbial diversity within the chicken gut microbiome revealed by metagenomics and culture.</title>
        <authorList>
            <person name="Gilroy R."/>
            <person name="Ravi A."/>
            <person name="Getino M."/>
            <person name="Pursley I."/>
            <person name="Horton D.L."/>
            <person name="Alikhan N.F."/>
            <person name="Baker D."/>
            <person name="Gharbi K."/>
            <person name="Hall N."/>
            <person name="Watson M."/>
            <person name="Adriaenssens E.M."/>
            <person name="Foster-Nyarko E."/>
            <person name="Jarju S."/>
            <person name="Secka A."/>
            <person name="Antonio M."/>
            <person name="Oren A."/>
            <person name="Chaudhuri R.R."/>
            <person name="La Ragione R."/>
            <person name="Hildebrand F."/>
            <person name="Pallen M.J."/>
        </authorList>
    </citation>
    <scope>NUCLEOTIDE SEQUENCE</scope>
    <source>
        <strain evidence="2">CHK178-16964</strain>
    </source>
</reference>
<organism evidence="2 3">
    <name type="scientific">Candidatus Lachnoclostridium stercoravium</name>
    <dbReference type="NCBI Taxonomy" id="2838633"/>
    <lineage>
        <taxon>Bacteria</taxon>
        <taxon>Bacillati</taxon>
        <taxon>Bacillota</taxon>
        <taxon>Clostridia</taxon>
        <taxon>Lachnospirales</taxon>
        <taxon>Lachnospiraceae</taxon>
    </lineage>
</organism>
<dbReference type="Pfam" id="PF09820">
    <property type="entry name" value="AAA-ATPase_like"/>
    <property type="match status" value="1"/>
</dbReference>
<dbReference type="InterPro" id="IPR027417">
    <property type="entry name" value="P-loop_NTPase"/>
</dbReference>
<evidence type="ECO:0000313" key="2">
    <source>
        <dbReference type="EMBL" id="HJA70866.1"/>
    </source>
</evidence>
<proteinExistence type="predicted"/>
<evidence type="ECO:0000259" key="1">
    <source>
        <dbReference type="Pfam" id="PF09820"/>
    </source>
</evidence>
<sequence>MGNYLNVGNAGFAAVRRGVYVDKTKMIAYINSTLGTKDKLTCVSRPRRFGKSFAAQMLCAYYDKSCDSRNLFQDLDIAKDSSFEEHLNRYDVIYLDITWFISSADHIQNVVDILQEKVINELRETYAYVRKEKTLSETLAAVNEATGNKFIIIIDEWDALFREARDDKKTQDVYIMFLRGLFKNSALTDKIIEGAYMTGILPIKKYGTQSAMTDFKEYTMTQPEPLESFVGFTESEVRSLCLGSSLAFEDIQKWYDGYLLGNNIHIYSPKSVIEAVQRKKIRNYWTQSETYESLKLYIEMNEDGLREAIVQMLGGAQIKVDVATFQNDMTTIKSKDDVLTLLVHLGYLAYDADSRSVRIPNEEIQEEFIRAVTTGKHTEIAKLIRNSDQL</sequence>
<feature type="domain" description="AAA-ATPase-like" evidence="1">
    <location>
        <begin position="18"/>
        <end position="206"/>
    </location>
</feature>
<protein>
    <submittedName>
        <fullName evidence="2">AAA family ATPase</fullName>
    </submittedName>
</protein>
<dbReference type="InterPro" id="IPR018631">
    <property type="entry name" value="AAA-ATPase-like_dom"/>
</dbReference>
<dbReference type="Proteomes" id="UP000823900">
    <property type="component" value="Unassembled WGS sequence"/>
</dbReference>
<name>A0A9D2HGD1_9FIRM</name>
<reference evidence="2" key="2">
    <citation type="submission" date="2021-04" db="EMBL/GenBank/DDBJ databases">
        <authorList>
            <person name="Gilroy R."/>
        </authorList>
    </citation>
    <scope>NUCLEOTIDE SEQUENCE</scope>
    <source>
        <strain evidence="2">CHK178-16964</strain>
    </source>
</reference>